<proteinExistence type="predicted"/>
<keyword evidence="2" id="KW-1185">Reference proteome</keyword>
<dbReference type="AlphaFoldDB" id="A0A317KZC3"/>
<gene>
    <name evidence="1" type="ORF">DLJ74_10650</name>
</gene>
<keyword evidence="1" id="KW-0966">Cell projection</keyword>
<organism evidence="1 2">
    <name type="scientific">Gracilibacillus dipsosauri</name>
    <dbReference type="NCBI Taxonomy" id="178340"/>
    <lineage>
        <taxon>Bacteria</taxon>
        <taxon>Bacillati</taxon>
        <taxon>Bacillota</taxon>
        <taxon>Bacilli</taxon>
        <taxon>Bacillales</taxon>
        <taxon>Bacillaceae</taxon>
        <taxon>Gracilibacillus</taxon>
    </lineage>
</organism>
<comment type="caution">
    <text evidence="1">The sequence shown here is derived from an EMBL/GenBank/DDBJ whole genome shotgun (WGS) entry which is preliminary data.</text>
</comment>
<dbReference type="Proteomes" id="UP000245624">
    <property type="component" value="Unassembled WGS sequence"/>
</dbReference>
<dbReference type="Pfam" id="PF12611">
    <property type="entry name" value="Flagellar_put"/>
    <property type="match status" value="1"/>
</dbReference>
<dbReference type="InterPro" id="IPR013367">
    <property type="entry name" value="Flagellar_put"/>
</dbReference>
<reference evidence="1 2" key="1">
    <citation type="submission" date="2018-05" db="EMBL/GenBank/DDBJ databases">
        <title>Genomic analysis of Gracilibacillus dipsosauri DD1 reveals novel features of a salt-tolerant amylase.</title>
        <authorList>
            <person name="Deutch C.E."/>
            <person name="Yang S."/>
        </authorList>
    </citation>
    <scope>NUCLEOTIDE SEQUENCE [LARGE SCALE GENOMIC DNA]</scope>
    <source>
        <strain evidence="1 2">DD1</strain>
    </source>
</reference>
<name>A0A317KZC3_9BACI</name>
<keyword evidence="1" id="KW-0969">Cilium</keyword>
<protein>
    <submittedName>
        <fullName evidence="1">Flagellar protein</fullName>
    </submittedName>
</protein>
<dbReference type="OrthoDB" id="165650at2"/>
<evidence type="ECO:0000313" key="1">
    <source>
        <dbReference type="EMBL" id="PWU68867.1"/>
    </source>
</evidence>
<dbReference type="NCBIfam" id="TIGR02530">
    <property type="entry name" value="flg_new"/>
    <property type="match status" value="1"/>
</dbReference>
<keyword evidence="1" id="KW-0282">Flagellum</keyword>
<accession>A0A317KZC3</accession>
<dbReference type="EMBL" id="QGTD01000008">
    <property type="protein sequence ID" value="PWU68867.1"/>
    <property type="molecule type" value="Genomic_DNA"/>
</dbReference>
<evidence type="ECO:0000313" key="2">
    <source>
        <dbReference type="Proteomes" id="UP000245624"/>
    </source>
</evidence>
<sequence length="119" mass="13634">MDNKIHALHHALIPTKSSLSKKSTVKFADLLHQTNELTITKHARERMQERKIQLTEEQWHQITIKLAEAKQKGVKDSLVLVQNTAFIMNADNQTVITAMETEEMKNKIFTNINGTILID</sequence>
<dbReference type="RefSeq" id="WP_054859497.1">
    <property type="nucleotide sequence ID" value="NZ_JAJUIE010000001.1"/>
</dbReference>